<reference evidence="11" key="1">
    <citation type="submission" date="2018-04" db="EMBL/GenBank/DDBJ databases">
        <title>Transcriptome assembly of Sipha flava.</title>
        <authorList>
            <person name="Scully E.D."/>
            <person name="Geib S.M."/>
            <person name="Palmer N.A."/>
            <person name="Koch K."/>
            <person name="Bradshaw J."/>
            <person name="Heng-Moss T."/>
            <person name="Sarath G."/>
        </authorList>
    </citation>
    <scope>NUCLEOTIDE SEQUENCE</scope>
</reference>
<dbReference type="PANTHER" id="PTHR13399:SF2">
    <property type="entry name" value="TRANSLOCON-ASSOCIATED PROTEIN SUBUNIT GAMMA"/>
    <property type="match status" value="1"/>
</dbReference>
<evidence type="ECO:0000313" key="12">
    <source>
        <dbReference type="Proteomes" id="UP000694846"/>
    </source>
</evidence>
<comment type="subcellular location">
    <subcellularLocation>
        <location evidence="2">Endoplasmic reticulum membrane</location>
        <topology evidence="2">Multi-pass membrane protein</topology>
    </subcellularLocation>
</comment>
<comment type="similarity">
    <text evidence="3">Belongs to the TRAP-gamma family.</text>
</comment>
<sequence>MGKKDKSAESLFTKEEEQLLSDFSRNVSTKSSALFYGSAFMVSALPIWLYWRIHMIEMMPALLWFILVTLGSTYLIAFAYKNTKFILKHKIAIKREEAVTREITRKYADDKKISKKEKDEKALFQKNDVADYEATAFSIFYNNALFLVIVVLLSFYLLKGFSTTANYIFSVGIASGLIALFSTGTQ</sequence>
<proteinExistence type="inferred from homology"/>
<dbReference type="GO" id="GO:0005789">
    <property type="term" value="C:endoplasmic reticulum membrane"/>
    <property type="evidence" value="ECO:0007669"/>
    <property type="project" value="UniProtKB-SubCell"/>
</dbReference>
<evidence type="ECO:0000256" key="10">
    <source>
        <dbReference type="SAM" id="Phobius"/>
    </source>
</evidence>
<gene>
    <name evidence="11" type="primary">SSR3_1</name>
    <name evidence="13" type="synonym">LOC112679495</name>
    <name evidence="11" type="ORF">g.87547</name>
</gene>
<dbReference type="EMBL" id="GGMS01004159">
    <property type="protein sequence ID" value="MBY73362.1"/>
    <property type="molecule type" value="Transcribed_RNA"/>
</dbReference>
<dbReference type="PANTHER" id="PTHR13399">
    <property type="entry name" value="TRANSLOCON-ASSOCIATED PROTEIN TRAP , GAMMA SUBUNIT"/>
    <property type="match status" value="1"/>
</dbReference>
<comment type="function">
    <text evidence="1">TRAP proteins are part of a complex whose function is to bind calcium to the ER membrane and thereby regulate the retention of ER resident proteins.</text>
</comment>
<organism evidence="11">
    <name type="scientific">Sipha flava</name>
    <name type="common">yellow sugarcane aphid</name>
    <dbReference type="NCBI Taxonomy" id="143950"/>
    <lineage>
        <taxon>Eukaryota</taxon>
        <taxon>Metazoa</taxon>
        <taxon>Ecdysozoa</taxon>
        <taxon>Arthropoda</taxon>
        <taxon>Hexapoda</taxon>
        <taxon>Insecta</taxon>
        <taxon>Pterygota</taxon>
        <taxon>Neoptera</taxon>
        <taxon>Paraneoptera</taxon>
        <taxon>Hemiptera</taxon>
        <taxon>Sternorrhyncha</taxon>
        <taxon>Aphidomorpha</taxon>
        <taxon>Aphidoidea</taxon>
        <taxon>Aphididae</taxon>
        <taxon>Sipha</taxon>
    </lineage>
</organism>
<reference evidence="13" key="2">
    <citation type="submission" date="2025-04" db="UniProtKB">
        <authorList>
            <consortium name="RefSeq"/>
        </authorList>
    </citation>
    <scope>IDENTIFICATION</scope>
    <source>
        <tissue evidence="13">Whole body</tissue>
    </source>
</reference>
<feature type="transmembrane region" description="Helical" evidence="10">
    <location>
        <begin position="139"/>
        <end position="158"/>
    </location>
</feature>
<dbReference type="AlphaFoldDB" id="A0A2S2Q828"/>
<evidence type="ECO:0000256" key="1">
    <source>
        <dbReference type="ARBA" id="ARBA00002838"/>
    </source>
</evidence>
<keyword evidence="6" id="KW-0256">Endoplasmic reticulum</keyword>
<accession>A0A2S2Q828</accession>
<evidence type="ECO:0000256" key="4">
    <source>
        <dbReference type="ARBA" id="ARBA00022231"/>
    </source>
</evidence>
<dbReference type="InterPro" id="IPR009779">
    <property type="entry name" value="SSR3"/>
</dbReference>
<dbReference type="RefSeq" id="XP_025405105.1">
    <property type="nucleotide sequence ID" value="XM_025549320.1"/>
</dbReference>
<dbReference type="GO" id="GO:0006614">
    <property type="term" value="P:SRP-dependent cotranslational protein targeting to membrane"/>
    <property type="evidence" value="ECO:0007669"/>
    <property type="project" value="InterPro"/>
</dbReference>
<keyword evidence="12" id="KW-1185">Reference proteome</keyword>
<feature type="transmembrane region" description="Helical" evidence="10">
    <location>
        <begin position="164"/>
        <end position="183"/>
    </location>
</feature>
<name>A0A2S2Q828_9HEMI</name>
<evidence type="ECO:0000256" key="8">
    <source>
        <dbReference type="ARBA" id="ARBA00023136"/>
    </source>
</evidence>
<evidence type="ECO:0000256" key="2">
    <source>
        <dbReference type="ARBA" id="ARBA00004477"/>
    </source>
</evidence>
<evidence type="ECO:0000313" key="11">
    <source>
        <dbReference type="EMBL" id="MBY73362.1"/>
    </source>
</evidence>
<evidence type="ECO:0000256" key="5">
    <source>
        <dbReference type="ARBA" id="ARBA00022692"/>
    </source>
</evidence>
<feature type="transmembrane region" description="Helical" evidence="10">
    <location>
        <begin position="33"/>
        <end position="51"/>
    </location>
</feature>
<keyword evidence="7 10" id="KW-1133">Transmembrane helix</keyword>
<feature type="transmembrane region" description="Helical" evidence="10">
    <location>
        <begin position="63"/>
        <end position="80"/>
    </location>
</feature>
<keyword evidence="8 10" id="KW-0472">Membrane</keyword>
<evidence type="ECO:0000313" key="13">
    <source>
        <dbReference type="RefSeq" id="XP_025405105.1"/>
    </source>
</evidence>
<evidence type="ECO:0000256" key="6">
    <source>
        <dbReference type="ARBA" id="ARBA00022824"/>
    </source>
</evidence>
<keyword evidence="5 10" id="KW-0812">Transmembrane</keyword>
<dbReference type="Proteomes" id="UP000694846">
    <property type="component" value="Unplaced"/>
</dbReference>
<evidence type="ECO:0000256" key="9">
    <source>
        <dbReference type="ARBA" id="ARBA00030917"/>
    </source>
</evidence>
<evidence type="ECO:0000256" key="3">
    <source>
        <dbReference type="ARBA" id="ARBA00007990"/>
    </source>
</evidence>
<dbReference type="OrthoDB" id="10059529at2759"/>
<evidence type="ECO:0000256" key="7">
    <source>
        <dbReference type="ARBA" id="ARBA00022989"/>
    </source>
</evidence>
<dbReference type="Pfam" id="PF07074">
    <property type="entry name" value="TRAP-gamma"/>
    <property type="match status" value="1"/>
</dbReference>
<protein>
    <recommendedName>
        <fullName evidence="4">Translocon-associated protein subunit gamma</fullName>
    </recommendedName>
    <alternativeName>
        <fullName evidence="9">Signal sequence receptor subunit gamma</fullName>
    </alternativeName>
</protein>